<dbReference type="OrthoDB" id="2157530at2759"/>
<dbReference type="EMBL" id="KZ613964">
    <property type="protein sequence ID" value="PMD30940.1"/>
    <property type="molecule type" value="Genomic_DNA"/>
</dbReference>
<feature type="domain" description="Heterokaryon incompatibility" evidence="1">
    <location>
        <begin position="35"/>
        <end position="122"/>
    </location>
</feature>
<dbReference type="PANTHER" id="PTHR24148:SF64">
    <property type="entry name" value="HETEROKARYON INCOMPATIBILITY DOMAIN-CONTAINING PROTEIN"/>
    <property type="match status" value="1"/>
</dbReference>
<dbReference type="InterPro" id="IPR010730">
    <property type="entry name" value="HET"/>
</dbReference>
<dbReference type="STRING" id="1149755.A0A2J6QXE3"/>
<dbReference type="Proteomes" id="UP000235786">
    <property type="component" value="Unassembled WGS sequence"/>
</dbReference>
<organism evidence="2 3">
    <name type="scientific">Hyaloscypha variabilis (strain UAMH 11265 / GT02V1 / F)</name>
    <name type="common">Meliniomyces variabilis</name>
    <dbReference type="NCBI Taxonomy" id="1149755"/>
    <lineage>
        <taxon>Eukaryota</taxon>
        <taxon>Fungi</taxon>
        <taxon>Dikarya</taxon>
        <taxon>Ascomycota</taxon>
        <taxon>Pezizomycotina</taxon>
        <taxon>Leotiomycetes</taxon>
        <taxon>Helotiales</taxon>
        <taxon>Hyaloscyphaceae</taxon>
        <taxon>Hyaloscypha</taxon>
        <taxon>Hyaloscypha variabilis</taxon>
    </lineage>
</organism>
<feature type="non-terminal residue" evidence="2">
    <location>
        <position position="1"/>
    </location>
</feature>
<evidence type="ECO:0000259" key="1">
    <source>
        <dbReference type="Pfam" id="PF06985"/>
    </source>
</evidence>
<reference evidence="2 3" key="1">
    <citation type="submission" date="2016-04" db="EMBL/GenBank/DDBJ databases">
        <title>A degradative enzymes factory behind the ericoid mycorrhizal symbiosis.</title>
        <authorList>
            <consortium name="DOE Joint Genome Institute"/>
            <person name="Martino E."/>
            <person name="Morin E."/>
            <person name="Grelet G."/>
            <person name="Kuo A."/>
            <person name="Kohler A."/>
            <person name="Daghino S."/>
            <person name="Barry K."/>
            <person name="Choi C."/>
            <person name="Cichocki N."/>
            <person name="Clum A."/>
            <person name="Copeland A."/>
            <person name="Hainaut M."/>
            <person name="Haridas S."/>
            <person name="Labutti K."/>
            <person name="Lindquist E."/>
            <person name="Lipzen A."/>
            <person name="Khouja H.-R."/>
            <person name="Murat C."/>
            <person name="Ohm R."/>
            <person name="Olson A."/>
            <person name="Spatafora J."/>
            <person name="Veneault-Fourrey C."/>
            <person name="Henrissat B."/>
            <person name="Grigoriev I."/>
            <person name="Martin F."/>
            <person name="Perotto S."/>
        </authorList>
    </citation>
    <scope>NUCLEOTIDE SEQUENCE [LARGE SCALE GENOMIC DNA]</scope>
    <source>
        <strain evidence="2 3">F</strain>
    </source>
</reference>
<dbReference type="Pfam" id="PF06985">
    <property type="entry name" value="HET"/>
    <property type="match status" value="1"/>
</dbReference>
<keyword evidence="3" id="KW-1185">Reference proteome</keyword>
<evidence type="ECO:0000313" key="3">
    <source>
        <dbReference type="Proteomes" id="UP000235786"/>
    </source>
</evidence>
<dbReference type="PANTHER" id="PTHR24148">
    <property type="entry name" value="ANKYRIN REPEAT DOMAIN-CONTAINING PROTEIN 39 HOMOLOG-RELATED"/>
    <property type="match status" value="1"/>
</dbReference>
<name>A0A2J6QXE3_HYAVF</name>
<dbReference type="InterPro" id="IPR052895">
    <property type="entry name" value="HetReg/Transcr_Mod"/>
</dbReference>
<dbReference type="AlphaFoldDB" id="A0A2J6QXE3"/>
<evidence type="ECO:0000313" key="2">
    <source>
        <dbReference type="EMBL" id="PMD30940.1"/>
    </source>
</evidence>
<proteinExistence type="predicted"/>
<sequence>RCLVLYPGTGESDIEVSLVPFSLQDDPDSILKVMEALSYTWGVPTPAKIIRFRDEAGRTLAVSPNLHDALVGLRQTNTCRSDGRIMWIDQLCINQQDNDEKSKQVQMMGAIYSKASRVIIWL</sequence>
<gene>
    <name evidence="2" type="ORF">L207DRAFT_387553</name>
</gene>
<accession>A0A2J6QXE3</accession>
<protein>
    <submittedName>
        <fullName evidence="2">HET-domain-containing protein</fullName>
    </submittedName>
</protein>
<feature type="non-terminal residue" evidence="2">
    <location>
        <position position="122"/>
    </location>
</feature>